<protein>
    <submittedName>
        <fullName evidence="1">Uncharacterized protein</fullName>
    </submittedName>
</protein>
<sequence length="36" mass="3898">MAPIKKADSRQPSDKVKAQLSRVIDADAINGLFRGT</sequence>
<reference evidence="1 2" key="1">
    <citation type="journal article" date="2010" name="J. Bacteriol.">
        <title>Genome sequence of a cellulose-producing bacterium, Gluconacetobacter hansenii ATCC 23769.</title>
        <authorList>
            <person name="Iyer P.R."/>
            <person name="Geib S.M."/>
            <person name="Catchmark J."/>
            <person name="Kao T.H."/>
            <person name="Tien M."/>
        </authorList>
    </citation>
    <scope>NUCLEOTIDE SEQUENCE [LARGE SCALE GENOMIC DNA]</scope>
    <source>
        <strain evidence="1 2">ATCC 23769</strain>
    </source>
</reference>
<dbReference type="Proteomes" id="UP000006468">
    <property type="component" value="Chromosome"/>
</dbReference>
<proteinExistence type="predicted"/>
<name>D5QJC8_NOVHA</name>
<evidence type="ECO:0000313" key="1">
    <source>
        <dbReference type="EMBL" id="EFG82839.1"/>
    </source>
</evidence>
<accession>D5QJC8</accession>
<dbReference type="HOGENOM" id="CLU_3356732_0_0_5"/>
<gene>
    <name evidence="1" type="ORF">GXY_16309</name>
</gene>
<comment type="caution">
    <text evidence="1">The sequence shown here is derived from an EMBL/GenBank/DDBJ whole genome shotgun (WGS) entry which is preliminary data.</text>
</comment>
<dbReference type="AlphaFoldDB" id="D5QJC8"/>
<evidence type="ECO:0000313" key="2">
    <source>
        <dbReference type="Proteomes" id="UP000006468"/>
    </source>
</evidence>
<organism evidence="1 2">
    <name type="scientific">Novacetimonas hansenii ATCC 23769</name>
    <dbReference type="NCBI Taxonomy" id="714995"/>
    <lineage>
        <taxon>Bacteria</taxon>
        <taxon>Pseudomonadati</taxon>
        <taxon>Pseudomonadota</taxon>
        <taxon>Alphaproteobacteria</taxon>
        <taxon>Acetobacterales</taxon>
        <taxon>Acetobacteraceae</taxon>
        <taxon>Novacetimonas</taxon>
    </lineage>
</organism>
<dbReference type="EMBL" id="ADTV01000068">
    <property type="protein sequence ID" value="EFG82839.1"/>
    <property type="molecule type" value="Genomic_DNA"/>
</dbReference>